<evidence type="ECO:0000256" key="2">
    <source>
        <dbReference type="ARBA" id="ARBA00021315"/>
    </source>
</evidence>
<dbReference type="Proteomes" id="UP000012283">
    <property type="component" value="Unassembled WGS sequence"/>
</dbReference>
<evidence type="ECO:0000256" key="5">
    <source>
        <dbReference type="ARBA" id="ARBA00022840"/>
    </source>
</evidence>
<keyword evidence="3" id="KW-0547">Nucleotide-binding</keyword>
<dbReference type="NCBIfam" id="TIGR00634">
    <property type="entry name" value="recN"/>
    <property type="match status" value="1"/>
</dbReference>
<evidence type="ECO:0000256" key="8">
    <source>
        <dbReference type="PIRNR" id="PIRNR003128"/>
    </source>
</evidence>
<dbReference type="FunFam" id="3.40.50.300:FF:000356">
    <property type="entry name" value="DNA repair protein RecN"/>
    <property type="match status" value="1"/>
</dbReference>
<sequence length="574" mass="65396">MLTELSIKNFAIIDQLSVSLQKGLTVLTGETGAGKSIIIDALGLLIGGRGSVEYVRHGEKKAELEGLFIIDDEQHPIIERASSLGIEISDDQMIVLHRTISHTGKSICRINGKLTTLGILKEIGQSLLDIHSQHETQSLLNTDKHIELLDYFHQTHEPNFRNEYDQLYQKWKELKKKYDEKSRSEQEIAQRLDLLEFQLNEIQSADLEPNEDQSLMEERNQLVHYEQIYQNVSDAYQALHGEHQGLDWLQVAGNHLESAGEHSDHISKMHETFTDHYFMIEELSYDIRNFLDQIEFDPNRLQIIEERLNEINQLKKKYGNSVEDIMEYSAKVEEELEEIRNYDQHLENLSESLTELSEDLLLEAKHLRDVRKQVATQLEQAVLTELSDLYLDQSTFKVDVALKTNDQGELEMDGTPVTPNENGVDQVKFFISTNPGEPAKPLHRTASGGEMSRIMLALKNIFSQHQGVSSVIFDEVDTGVSGRVAQAMAEKILNISIGSQVICITHLPQVASMADSHLQIEKQVEDERTKTYVRELNTEERIAEIGRMMTGTSLTDTSKEHAKELIQLSNQLKK</sequence>
<keyword evidence="9" id="KW-0175">Coiled coil</keyword>
<dbReference type="OrthoDB" id="9806954at2"/>
<dbReference type="GO" id="GO:0006302">
    <property type="term" value="P:double-strand break repair"/>
    <property type="evidence" value="ECO:0007669"/>
    <property type="project" value="InterPro"/>
</dbReference>
<protein>
    <recommendedName>
        <fullName evidence="2 8">DNA repair protein RecN</fullName>
    </recommendedName>
    <alternativeName>
        <fullName evidence="7 8">Recombination protein N</fullName>
    </alternativeName>
</protein>
<dbReference type="CDD" id="cd03241">
    <property type="entry name" value="ABC_RecN"/>
    <property type="match status" value="2"/>
</dbReference>
<dbReference type="STRING" id="1308866.J416_05398"/>
<dbReference type="GO" id="GO:0009432">
    <property type="term" value="P:SOS response"/>
    <property type="evidence" value="ECO:0007669"/>
    <property type="project" value="TreeGrafter"/>
</dbReference>
<evidence type="ECO:0000259" key="10">
    <source>
        <dbReference type="Pfam" id="PF13476"/>
    </source>
</evidence>
<evidence type="ECO:0000256" key="3">
    <source>
        <dbReference type="ARBA" id="ARBA00022741"/>
    </source>
</evidence>
<proteinExistence type="inferred from homology"/>
<keyword evidence="6 8" id="KW-0234">DNA repair</keyword>
<dbReference type="PANTHER" id="PTHR11059:SF0">
    <property type="entry name" value="DNA REPAIR PROTEIN RECN"/>
    <property type="match status" value="1"/>
</dbReference>
<dbReference type="EMBL" id="APML01000019">
    <property type="protein sequence ID" value="ENH97422.1"/>
    <property type="molecule type" value="Genomic_DNA"/>
</dbReference>
<gene>
    <name evidence="11" type="ORF">J416_05398</name>
</gene>
<dbReference type="PANTHER" id="PTHR11059">
    <property type="entry name" value="DNA REPAIR PROTEIN RECN"/>
    <property type="match status" value="1"/>
</dbReference>
<dbReference type="InterPro" id="IPR004604">
    <property type="entry name" value="DNA_recomb/repair_RecN"/>
</dbReference>
<dbReference type="FunFam" id="3.40.50.300:FF:000319">
    <property type="entry name" value="DNA repair protein RecN"/>
    <property type="match status" value="1"/>
</dbReference>
<reference evidence="11 12" key="1">
    <citation type="submission" date="2013-03" db="EMBL/GenBank/DDBJ databases">
        <title>Draft genome sequence of Gracibacillus halophilus YIM-C55.5, a moderately halophilic and thermophilic organism from the Xiaochaidamu salt lake.</title>
        <authorList>
            <person name="Sugumar T."/>
            <person name="Polireddy D.R."/>
            <person name="Antony A."/>
            <person name="Madhava Y.R."/>
            <person name="Sivakumar N."/>
        </authorList>
    </citation>
    <scope>NUCLEOTIDE SEQUENCE [LARGE SCALE GENOMIC DNA]</scope>
    <source>
        <strain evidence="11 12">YIM-C55.5</strain>
    </source>
</reference>
<evidence type="ECO:0000313" key="11">
    <source>
        <dbReference type="EMBL" id="ENH97422.1"/>
    </source>
</evidence>
<dbReference type="GO" id="GO:0016887">
    <property type="term" value="F:ATP hydrolysis activity"/>
    <property type="evidence" value="ECO:0007669"/>
    <property type="project" value="InterPro"/>
</dbReference>
<dbReference type="AlphaFoldDB" id="N4WMM8"/>
<keyword evidence="4 8" id="KW-0227">DNA damage</keyword>
<dbReference type="GO" id="GO:0006310">
    <property type="term" value="P:DNA recombination"/>
    <property type="evidence" value="ECO:0007669"/>
    <property type="project" value="InterPro"/>
</dbReference>
<evidence type="ECO:0000256" key="6">
    <source>
        <dbReference type="ARBA" id="ARBA00023204"/>
    </source>
</evidence>
<evidence type="ECO:0000313" key="12">
    <source>
        <dbReference type="Proteomes" id="UP000012283"/>
    </source>
</evidence>
<feature type="coiled-coil region" evidence="9">
    <location>
        <begin position="325"/>
        <end position="359"/>
    </location>
</feature>
<keyword evidence="5" id="KW-0067">ATP-binding</keyword>
<dbReference type="Gene3D" id="3.40.50.300">
    <property type="entry name" value="P-loop containing nucleotide triphosphate hydrolases"/>
    <property type="match status" value="2"/>
</dbReference>
<dbReference type="eggNOG" id="COG0497">
    <property type="taxonomic scope" value="Bacteria"/>
</dbReference>
<evidence type="ECO:0000256" key="9">
    <source>
        <dbReference type="SAM" id="Coils"/>
    </source>
</evidence>
<keyword evidence="12" id="KW-1185">Reference proteome</keyword>
<dbReference type="GO" id="GO:0005524">
    <property type="term" value="F:ATP binding"/>
    <property type="evidence" value="ECO:0007669"/>
    <property type="project" value="UniProtKB-KW"/>
</dbReference>
<comment type="caution">
    <text evidence="11">The sequence shown here is derived from an EMBL/GenBank/DDBJ whole genome shotgun (WGS) entry which is preliminary data.</text>
</comment>
<comment type="function">
    <text evidence="8">May be involved in recombinational repair of damaged DNA.</text>
</comment>
<dbReference type="InterPro" id="IPR038729">
    <property type="entry name" value="Rad50/SbcC_AAA"/>
</dbReference>
<evidence type="ECO:0000256" key="4">
    <source>
        <dbReference type="ARBA" id="ARBA00022763"/>
    </source>
</evidence>
<organism evidence="11 12">
    <name type="scientific">Gracilibacillus halophilus YIM-C55.5</name>
    <dbReference type="NCBI Taxonomy" id="1308866"/>
    <lineage>
        <taxon>Bacteria</taxon>
        <taxon>Bacillati</taxon>
        <taxon>Bacillota</taxon>
        <taxon>Bacilli</taxon>
        <taxon>Bacillales</taxon>
        <taxon>Bacillaceae</taxon>
        <taxon>Gracilibacillus</taxon>
    </lineage>
</organism>
<evidence type="ECO:0000256" key="7">
    <source>
        <dbReference type="ARBA" id="ARBA00033408"/>
    </source>
</evidence>
<dbReference type="InterPro" id="IPR027417">
    <property type="entry name" value="P-loop_NTPase"/>
</dbReference>
<dbReference type="SUPFAM" id="SSF52540">
    <property type="entry name" value="P-loop containing nucleoside triphosphate hydrolases"/>
    <property type="match status" value="2"/>
</dbReference>
<dbReference type="PIRSF" id="PIRSF003128">
    <property type="entry name" value="RecN"/>
    <property type="match status" value="1"/>
</dbReference>
<dbReference type="RefSeq" id="WP_003466346.1">
    <property type="nucleotide sequence ID" value="NZ_APML01000019.1"/>
</dbReference>
<comment type="similarity">
    <text evidence="1 8">Belongs to the RecN family.</text>
</comment>
<evidence type="ECO:0000256" key="1">
    <source>
        <dbReference type="ARBA" id="ARBA00009441"/>
    </source>
</evidence>
<dbReference type="GO" id="GO:0043590">
    <property type="term" value="C:bacterial nucleoid"/>
    <property type="evidence" value="ECO:0007669"/>
    <property type="project" value="TreeGrafter"/>
</dbReference>
<accession>N4WMM8</accession>
<dbReference type="Pfam" id="PF13476">
    <property type="entry name" value="AAA_23"/>
    <property type="match status" value="1"/>
</dbReference>
<name>N4WMM8_9BACI</name>
<feature type="domain" description="Rad50/SbcC-type AAA" evidence="10">
    <location>
        <begin position="4"/>
        <end position="206"/>
    </location>
</feature>
<dbReference type="PATRIC" id="fig|1308866.3.peg.1092"/>